<dbReference type="RefSeq" id="WP_123179642.1">
    <property type="nucleotide sequence ID" value="NZ_CP033614.1"/>
</dbReference>
<dbReference type="InterPro" id="IPR037079">
    <property type="entry name" value="AF2212/PG0164-like_sf"/>
</dbReference>
<evidence type="ECO:0000313" key="2">
    <source>
        <dbReference type="Proteomes" id="UP000276407"/>
    </source>
</evidence>
<accession>A0AAD0XQM4</accession>
<proteinExistence type="predicted"/>
<evidence type="ECO:0000313" key="1">
    <source>
        <dbReference type="EMBL" id="AYV55928.1"/>
    </source>
</evidence>
<sequence length="102" mass="11645">MNPNSFQIQFKAKVWIYPGKGGWHFLTLPLNVSKKIKLLAEQSKGSWGMVPVLAQIGQTIWNTSIFPEKNSPKYVLPLKADVRKREKILLDRNVSVLLTIQI</sequence>
<reference evidence="1 2" key="1">
    <citation type="submission" date="2018-11" db="EMBL/GenBank/DDBJ databases">
        <title>Complete genome sequence of Leptospira kmetyi isolate LS 001/16 from soil sample associated with a leptospirosis patient in Kelantan.</title>
        <authorList>
            <person name="Muhammad Yusoff F."/>
            <person name="Muhammad Yusoff S."/>
            <person name="Ahmad M.N."/>
            <person name="Yusof N.Y."/>
            <person name="Aziah I."/>
        </authorList>
    </citation>
    <scope>NUCLEOTIDE SEQUENCE [LARGE SCALE GENOMIC DNA]</scope>
    <source>
        <strain evidence="1 2">LS 001/16</strain>
    </source>
</reference>
<gene>
    <name evidence="1" type="ORF">EFP84_10675</name>
</gene>
<dbReference type="EMBL" id="CP033614">
    <property type="protein sequence ID" value="AYV55928.1"/>
    <property type="molecule type" value="Genomic_DNA"/>
</dbReference>
<dbReference type="Pfam" id="PF08922">
    <property type="entry name" value="DUF1905"/>
    <property type="match status" value="1"/>
</dbReference>
<dbReference type="Gene3D" id="2.40.30.100">
    <property type="entry name" value="AF2212/PG0164-like"/>
    <property type="match status" value="1"/>
</dbReference>
<dbReference type="AlphaFoldDB" id="A0AAD0XQM4"/>
<organism evidence="1 2">
    <name type="scientific">Leptospira kmetyi</name>
    <dbReference type="NCBI Taxonomy" id="408139"/>
    <lineage>
        <taxon>Bacteria</taxon>
        <taxon>Pseudomonadati</taxon>
        <taxon>Spirochaetota</taxon>
        <taxon>Spirochaetia</taxon>
        <taxon>Leptospirales</taxon>
        <taxon>Leptospiraceae</taxon>
        <taxon>Leptospira</taxon>
    </lineage>
</organism>
<dbReference type="InterPro" id="IPR015018">
    <property type="entry name" value="DUF1905"/>
</dbReference>
<protein>
    <submittedName>
        <fullName evidence="1">DUF1905 domain-containing protein</fullName>
    </submittedName>
</protein>
<dbReference type="SUPFAM" id="SSF141694">
    <property type="entry name" value="AF2212/PG0164-like"/>
    <property type="match status" value="1"/>
</dbReference>
<dbReference type="KEGG" id="lkm:EFP84_10675"/>
<dbReference type="Proteomes" id="UP000276407">
    <property type="component" value="Chromosome 1"/>
</dbReference>
<name>A0AAD0XQM4_9LEPT</name>